<dbReference type="AlphaFoldDB" id="A0A183C7U7"/>
<dbReference type="Proteomes" id="UP000050741">
    <property type="component" value="Unassembled WGS sequence"/>
</dbReference>
<proteinExistence type="predicted"/>
<reference evidence="1" key="2">
    <citation type="submission" date="2014-05" db="EMBL/GenBank/DDBJ databases">
        <title>The genome and life-stage specific transcriptomes of Globodera pallida elucidate key aspects of plant parasitism by a cyst nematode.</title>
        <authorList>
            <person name="Cotton J.A."/>
            <person name="Lilley C.J."/>
            <person name="Jones L.M."/>
            <person name="Kikuchi T."/>
            <person name="Reid A.J."/>
            <person name="Thorpe P."/>
            <person name="Tsai I.J."/>
            <person name="Beasley H."/>
            <person name="Blok V."/>
            <person name="Cock P.J.A."/>
            <person name="Van den Akker S.E."/>
            <person name="Holroyd N."/>
            <person name="Hunt M."/>
            <person name="Mantelin S."/>
            <person name="Naghra H."/>
            <person name="Pain A."/>
            <person name="Palomares-Rius J.E."/>
            <person name="Zarowiecki M."/>
            <person name="Berriman M."/>
            <person name="Jones J.T."/>
            <person name="Urwin P.E."/>
        </authorList>
    </citation>
    <scope>NUCLEOTIDE SEQUENCE [LARGE SCALE GENOMIC DNA]</scope>
    <source>
        <strain evidence="1">Lindley</strain>
    </source>
</reference>
<reference evidence="2" key="3">
    <citation type="submission" date="2016-06" db="UniProtKB">
        <authorList>
            <consortium name="WormBaseParasite"/>
        </authorList>
    </citation>
    <scope>IDENTIFICATION</scope>
</reference>
<accession>A0A183C7U7</accession>
<evidence type="ECO:0000313" key="1">
    <source>
        <dbReference type="Proteomes" id="UP000050741"/>
    </source>
</evidence>
<name>A0A183C7U7_GLOPA</name>
<protein>
    <submittedName>
        <fullName evidence="2">DUF4116 domain-containing protein</fullName>
    </submittedName>
</protein>
<sequence length="249" mass="27874">MATAIDVVKAAETNTAQFVIDQMKKENADSPQITQILEEIGEESADFERHMKAARTANWEAAKNQQMFRENNFLLAFGQAQNPEALKWCESLFQLELTNDLAKLAIEIAFPPNSLNAWISSGRTENNTMFNSFAVCKLTALIDTIVTRTHSLIPRQDMREAANLNNLVLISALFHKLIADFETANNDVIRLAKLREESKSAQNILKLCLSVLDAKFNEFKKHALDTISAMDVIRKGITEDDEGANAQSK</sequence>
<dbReference type="WBParaSite" id="GPLIN_000894300">
    <property type="protein sequence ID" value="GPLIN_000894300"/>
    <property type="gene ID" value="GPLIN_000894300"/>
</dbReference>
<keyword evidence="1" id="KW-1185">Reference proteome</keyword>
<evidence type="ECO:0000313" key="2">
    <source>
        <dbReference type="WBParaSite" id="GPLIN_000894300"/>
    </source>
</evidence>
<organism evidence="1 2">
    <name type="scientific">Globodera pallida</name>
    <name type="common">Potato cyst nematode worm</name>
    <name type="synonym">Heterodera pallida</name>
    <dbReference type="NCBI Taxonomy" id="36090"/>
    <lineage>
        <taxon>Eukaryota</taxon>
        <taxon>Metazoa</taxon>
        <taxon>Ecdysozoa</taxon>
        <taxon>Nematoda</taxon>
        <taxon>Chromadorea</taxon>
        <taxon>Rhabditida</taxon>
        <taxon>Tylenchina</taxon>
        <taxon>Tylenchomorpha</taxon>
        <taxon>Tylenchoidea</taxon>
        <taxon>Heteroderidae</taxon>
        <taxon>Heteroderinae</taxon>
        <taxon>Globodera</taxon>
    </lineage>
</organism>
<reference evidence="1" key="1">
    <citation type="submission" date="2013-12" db="EMBL/GenBank/DDBJ databases">
        <authorList>
            <person name="Aslett M."/>
        </authorList>
    </citation>
    <scope>NUCLEOTIDE SEQUENCE [LARGE SCALE GENOMIC DNA]</scope>
    <source>
        <strain evidence="1">Lindley</strain>
    </source>
</reference>